<dbReference type="Gene3D" id="1.10.10.1100">
    <property type="entry name" value="BFD-like [2Fe-2S]-binding domain"/>
    <property type="match status" value="1"/>
</dbReference>
<dbReference type="Proteomes" id="UP000091897">
    <property type="component" value="Chromosome"/>
</dbReference>
<dbReference type="InterPro" id="IPR051691">
    <property type="entry name" value="Metab_Enz_Cyan_OpOx_G3PDH"/>
</dbReference>
<dbReference type="PRINTS" id="PR00368">
    <property type="entry name" value="FADPNR"/>
</dbReference>
<dbReference type="Pfam" id="PF17806">
    <property type="entry name" value="SO_alpha_A3"/>
    <property type="match status" value="1"/>
</dbReference>
<dbReference type="Gene3D" id="3.50.50.60">
    <property type="entry name" value="FAD/NAD(P)-binding domain"/>
    <property type="match status" value="2"/>
</dbReference>
<dbReference type="KEGG" id="bbro:BAU06_03230"/>
<protein>
    <submittedName>
        <fullName evidence="5">FAD/NAD(P)-binding oxidoreductase</fullName>
    </submittedName>
</protein>
<evidence type="ECO:0000313" key="7">
    <source>
        <dbReference type="Proteomes" id="UP000092213"/>
    </source>
</evidence>
<dbReference type="InterPro" id="IPR036188">
    <property type="entry name" value="FAD/NAD-bd_sf"/>
</dbReference>
<dbReference type="AlphaFoldDB" id="A0A193FS63"/>
<dbReference type="InterPro" id="IPR041854">
    <property type="entry name" value="BFD-like_2Fe2S-bd_dom_sf"/>
</dbReference>
<organism evidence="5 7">
    <name type="scientific">Bordetella bronchialis</name>
    <dbReference type="NCBI Taxonomy" id="463025"/>
    <lineage>
        <taxon>Bacteria</taxon>
        <taxon>Pseudomonadati</taxon>
        <taxon>Pseudomonadota</taxon>
        <taxon>Betaproteobacteria</taxon>
        <taxon>Burkholderiales</taxon>
        <taxon>Alcaligenaceae</taxon>
        <taxon>Bordetella</taxon>
    </lineage>
</organism>
<dbReference type="PANTHER" id="PTHR42949">
    <property type="entry name" value="ANAEROBIC GLYCEROL-3-PHOSPHATE DEHYDROGENASE SUBUNIT B"/>
    <property type="match status" value="1"/>
</dbReference>
<feature type="domain" description="FAD/NAD(P)-binding" evidence="2">
    <location>
        <begin position="8"/>
        <end position="320"/>
    </location>
</feature>
<dbReference type="InterPro" id="IPR017224">
    <property type="entry name" value="Opine_Oxase_asu/HCN_bsu"/>
</dbReference>
<dbReference type="EMBL" id="CP016170">
    <property type="protein sequence ID" value="ANN65440.1"/>
    <property type="molecule type" value="Genomic_DNA"/>
</dbReference>
<proteinExistence type="predicted"/>
<evidence type="ECO:0000259" key="3">
    <source>
        <dbReference type="Pfam" id="PF17806"/>
    </source>
</evidence>
<dbReference type="CDD" id="cd19946">
    <property type="entry name" value="GlpA-like_Fer2_BFD-like"/>
    <property type="match status" value="1"/>
</dbReference>
<accession>A0A193FS63</accession>
<keyword evidence="1" id="KW-0560">Oxidoreductase</keyword>
<dbReference type="Pfam" id="PF07992">
    <property type="entry name" value="Pyr_redox_2"/>
    <property type="match status" value="1"/>
</dbReference>
<evidence type="ECO:0000313" key="6">
    <source>
        <dbReference type="Proteomes" id="UP000091897"/>
    </source>
</evidence>
<reference evidence="6 7" key="1">
    <citation type="submission" date="2016-06" db="EMBL/GenBank/DDBJ databases">
        <title>Complete genome sequences of Bordetella bronchialis and Bordetella flabilis.</title>
        <authorList>
            <person name="LiPuma J.J."/>
            <person name="Spilker T."/>
        </authorList>
    </citation>
    <scope>NUCLEOTIDE SEQUENCE [LARGE SCALE GENOMIC DNA]</scope>
    <source>
        <strain evidence="5 7">AU17976</strain>
        <strain evidence="4 6">AU3182</strain>
    </source>
</reference>
<gene>
    <name evidence="4" type="ORF">BAU06_03230</name>
    <name evidence="5" type="ORF">BAU08_03195</name>
</gene>
<sequence length="463" mass="50049">MDSNVEQFDVVVIGAGPAGLSAAIEARVAGLSVVLLDEQRRVGGQIYRAIEDAPARRRKVLGADYAAGAALAESFAACGAVHRAGAAVWNIDRDRTISYLHEGRGGTVRGHAVVLATGAMERPFPVPGWTLPGVMGAGAAQILYKASGAIPSEPVVIAGCGPLLLLLTQQYLDAGVKIKALVQTTGTADYLRAAPHLLRAMQGWSDLAKGARMLRTIRAHGVETYTGASGFSIEGEGGAEAITFRHKGRQRRIASSLILLHQGVVPNTQLSWSLRAQHRWDEGQLCWIPRTDPYGQIDDTRIYIAGDSRGIVGAKASAAQGRLAALDIARRLRNPEPKAMRRRETEVLGQFRKYVRIRPFLDALYRPRDDHRIPADENVVVCRCEEVTAGKIREYVEVGCLGPNQAKAFGRCGMGPCQGRLCGLTVTEVIADERKVGPQDVGYYRIRPPIKPITLGELADLEE</sequence>
<evidence type="ECO:0000259" key="2">
    <source>
        <dbReference type="Pfam" id="PF07992"/>
    </source>
</evidence>
<evidence type="ECO:0000313" key="4">
    <source>
        <dbReference type="EMBL" id="ANN65440.1"/>
    </source>
</evidence>
<name>A0A193FS63_9BORD</name>
<dbReference type="PRINTS" id="PR00469">
    <property type="entry name" value="PNDRDTASEII"/>
</dbReference>
<dbReference type="InterPro" id="IPR041117">
    <property type="entry name" value="SoxA_A3"/>
</dbReference>
<dbReference type="Proteomes" id="UP000092213">
    <property type="component" value="Chromosome"/>
</dbReference>
<feature type="domain" description="SoxA A3" evidence="3">
    <location>
        <begin position="384"/>
        <end position="459"/>
    </location>
</feature>
<dbReference type="SUPFAM" id="SSF51905">
    <property type="entry name" value="FAD/NAD(P)-binding domain"/>
    <property type="match status" value="1"/>
</dbReference>
<dbReference type="STRING" id="463025.BAU08_03195"/>
<dbReference type="PANTHER" id="PTHR42949:SF3">
    <property type="entry name" value="ANAEROBIC GLYCEROL-3-PHOSPHATE DEHYDROGENASE SUBUNIT B"/>
    <property type="match status" value="1"/>
</dbReference>
<dbReference type="EMBL" id="CP016171">
    <property type="protein sequence ID" value="ANN70470.1"/>
    <property type="molecule type" value="Genomic_DNA"/>
</dbReference>
<dbReference type="OrthoDB" id="9801699at2"/>
<dbReference type="GO" id="GO:0016491">
    <property type="term" value="F:oxidoreductase activity"/>
    <property type="evidence" value="ECO:0007669"/>
    <property type="project" value="UniProtKB-KW"/>
</dbReference>
<dbReference type="PIRSF" id="PIRSF037495">
    <property type="entry name" value="Opine_OX_OoxA/HcnB"/>
    <property type="match status" value="1"/>
</dbReference>
<dbReference type="InterPro" id="IPR023753">
    <property type="entry name" value="FAD/NAD-binding_dom"/>
</dbReference>
<evidence type="ECO:0000256" key="1">
    <source>
        <dbReference type="ARBA" id="ARBA00023002"/>
    </source>
</evidence>
<dbReference type="RefSeq" id="WP_066344237.1">
    <property type="nucleotide sequence ID" value="NZ_CBCSFJ010000015.1"/>
</dbReference>
<evidence type="ECO:0000313" key="5">
    <source>
        <dbReference type="EMBL" id="ANN70470.1"/>
    </source>
</evidence>
<keyword evidence="6" id="KW-1185">Reference proteome</keyword>